<comment type="caution">
    <text evidence="5">The sequence shown here is derived from an EMBL/GenBank/DDBJ whole genome shotgun (WGS) entry which is preliminary data.</text>
</comment>
<evidence type="ECO:0000256" key="2">
    <source>
        <dbReference type="ARBA" id="ARBA00023027"/>
    </source>
</evidence>
<dbReference type="GO" id="GO:0006089">
    <property type="term" value="P:lactate metabolic process"/>
    <property type="evidence" value="ECO:0007669"/>
    <property type="project" value="TreeGrafter"/>
</dbReference>
<dbReference type="GO" id="GO:0004459">
    <property type="term" value="F:L-lactate dehydrogenase (NAD+) activity"/>
    <property type="evidence" value="ECO:0007669"/>
    <property type="project" value="TreeGrafter"/>
</dbReference>
<evidence type="ECO:0000313" key="6">
    <source>
        <dbReference type="Proteomes" id="UP000752696"/>
    </source>
</evidence>
<dbReference type="InterPro" id="IPR001557">
    <property type="entry name" value="L-lactate/malate_DH"/>
</dbReference>
<evidence type="ECO:0000259" key="4">
    <source>
        <dbReference type="Pfam" id="PF02866"/>
    </source>
</evidence>
<protein>
    <recommendedName>
        <fullName evidence="7">L-lactate dehydrogenase</fullName>
    </recommendedName>
</protein>
<dbReference type="Gene3D" id="3.40.50.720">
    <property type="entry name" value="NAD(P)-binding Rossmann-like Domain"/>
    <property type="match status" value="2"/>
</dbReference>
<dbReference type="InterPro" id="IPR022383">
    <property type="entry name" value="Lactate/malate_DH_C"/>
</dbReference>
<evidence type="ECO:0000313" key="5">
    <source>
        <dbReference type="EMBL" id="CAD1479790.1"/>
    </source>
</evidence>
<name>A0A6V7HH35_9HYME</name>
<dbReference type="PANTHER" id="PTHR43128">
    <property type="entry name" value="L-2-HYDROXYCARBOXYLATE DEHYDROGENASE (NAD(P)(+))"/>
    <property type="match status" value="1"/>
</dbReference>
<dbReference type="InterPro" id="IPR015955">
    <property type="entry name" value="Lactate_DH/Glyco_Ohase_4_C"/>
</dbReference>
<gene>
    <name evidence="5" type="ORF">MHI_LOCUS880639</name>
</gene>
<dbReference type="InterPro" id="IPR036291">
    <property type="entry name" value="NAD(P)-bd_dom_sf"/>
</dbReference>
<evidence type="ECO:0000259" key="3">
    <source>
        <dbReference type="Pfam" id="PF00056"/>
    </source>
</evidence>
<dbReference type="PRINTS" id="PR00086">
    <property type="entry name" value="LLDHDRGNASE"/>
</dbReference>
<dbReference type="CDD" id="cd05293">
    <property type="entry name" value="LDH_1"/>
    <property type="match status" value="1"/>
</dbReference>
<keyword evidence="6" id="KW-1185">Reference proteome</keyword>
<feature type="domain" description="Lactate/malate dehydrogenase C-terminal" evidence="4">
    <location>
        <begin position="76"/>
        <end position="236"/>
    </location>
</feature>
<dbReference type="Pfam" id="PF00056">
    <property type="entry name" value="Ldh_1_N"/>
    <property type="match status" value="2"/>
</dbReference>
<feature type="domain" description="Lactate/malate dehydrogenase N-terminal" evidence="3">
    <location>
        <begin position="6"/>
        <end position="73"/>
    </location>
</feature>
<dbReference type="AlphaFoldDB" id="A0A6V7HH35"/>
<dbReference type="Pfam" id="PF02866">
    <property type="entry name" value="Ldh_1_C"/>
    <property type="match status" value="2"/>
</dbReference>
<dbReference type="Gene3D" id="3.90.110.10">
    <property type="entry name" value="Lactate dehydrogenase/glycoside hydrolase, family 4, C-terminal"/>
    <property type="match status" value="2"/>
</dbReference>
<keyword evidence="2" id="KW-0520">NAD</keyword>
<dbReference type="Proteomes" id="UP000752696">
    <property type="component" value="Unassembled WGS sequence"/>
</dbReference>
<reference evidence="5" key="1">
    <citation type="submission" date="2020-07" db="EMBL/GenBank/DDBJ databases">
        <authorList>
            <person name="Nazaruddin N."/>
        </authorList>
    </citation>
    <scope>NUCLEOTIDE SEQUENCE</scope>
</reference>
<evidence type="ECO:0000256" key="1">
    <source>
        <dbReference type="ARBA" id="ARBA00023002"/>
    </source>
</evidence>
<dbReference type="SUPFAM" id="SSF51735">
    <property type="entry name" value="NAD(P)-binding Rossmann-fold domains"/>
    <property type="match status" value="2"/>
</dbReference>
<dbReference type="InterPro" id="IPR001236">
    <property type="entry name" value="Lactate/malate_DH_N"/>
</dbReference>
<sequence>MVKESAVVIICTNEVAPGEKPNVKHNLKVFKKIIPAVARFACKSVLLVVTQPNEVMSYVAWKLSGFPSNRVLGIGTVIDCTRFQDYLSRRVNVARSSVTCMVVGAQGDMAVPIWSSVHVGGMKLRDINPRIGEQDDPEKWYEIADNVKNAYFARARFSGAQLEGKKGSCCWGVAVSTAEIVDAIVRNTKVVLPASTHILSCAHGTDKDVYMSVPCVIGREGVYCTVRQKLSEQEKSAKLLDTVWNTTTFLLTKQPEDFVESHRVKIVIVGSGYTGVAVGIAILFKRLASEVVFIDADEELAKAEAEDISHAAAFLGDPKILGTKDYSMAREATVCVITVGDKATSEDDGSLLDNNLTIFKDVIPKVCKYAPNSILLIVTAPVDILSYAAMKLSGFPPHRVMGLGTFLDSCRLQYFIAQKLGISASSVQASVICENGPTSVPIWSAVTVMGIKLKDINRDIGTKSDPESWGELHAKVIESDRDLITRKGYRCWGIGICAAEVVDAIVRNTCICITLSTYLKGCRHGLEKDVYMSLPCIVGRNGVQTLLRHPYTTEEQEQTENSCRAIYETQKSILHTLE</sequence>
<dbReference type="SUPFAM" id="SSF56327">
    <property type="entry name" value="LDH C-terminal domain-like"/>
    <property type="match status" value="2"/>
</dbReference>
<feature type="domain" description="Lactate/malate dehydrogenase C-terminal" evidence="4">
    <location>
        <begin position="405"/>
        <end position="564"/>
    </location>
</feature>
<accession>A0A6V7HH35</accession>
<dbReference type="OrthoDB" id="5405561at2759"/>
<evidence type="ECO:0008006" key="7">
    <source>
        <dbReference type="Google" id="ProtNLM"/>
    </source>
</evidence>
<dbReference type="EMBL" id="CAJDYZ010011644">
    <property type="protein sequence ID" value="CAD1479790.1"/>
    <property type="molecule type" value="Genomic_DNA"/>
</dbReference>
<dbReference type="PANTHER" id="PTHR43128:SF16">
    <property type="entry name" value="L-LACTATE DEHYDROGENASE"/>
    <property type="match status" value="1"/>
</dbReference>
<proteinExistence type="predicted"/>
<feature type="domain" description="Lactate/malate dehydrogenase N-terminal" evidence="3">
    <location>
        <begin position="264"/>
        <end position="402"/>
    </location>
</feature>
<keyword evidence="1" id="KW-0560">Oxidoreductase</keyword>
<organism evidence="5 6">
    <name type="scientific">Heterotrigona itama</name>
    <dbReference type="NCBI Taxonomy" id="395501"/>
    <lineage>
        <taxon>Eukaryota</taxon>
        <taxon>Metazoa</taxon>
        <taxon>Ecdysozoa</taxon>
        <taxon>Arthropoda</taxon>
        <taxon>Hexapoda</taxon>
        <taxon>Insecta</taxon>
        <taxon>Pterygota</taxon>
        <taxon>Neoptera</taxon>
        <taxon>Endopterygota</taxon>
        <taxon>Hymenoptera</taxon>
        <taxon>Apocrita</taxon>
        <taxon>Aculeata</taxon>
        <taxon>Apoidea</taxon>
        <taxon>Anthophila</taxon>
        <taxon>Apidae</taxon>
        <taxon>Heterotrigona</taxon>
    </lineage>
</organism>